<evidence type="ECO:0000313" key="4">
    <source>
        <dbReference type="Proteomes" id="UP000606003"/>
    </source>
</evidence>
<dbReference type="Proteomes" id="UP000606003">
    <property type="component" value="Unassembled WGS sequence"/>
</dbReference>
<name>A0ABR8JPZ5_9BACT</name>
<dbReference type="PROSITE" id="PS50005">
    <property type="entry name" value="TPR"/>
    <property type="match status" value="1"/>
</dbReference>
<evidence type="ECO:0008006" key="5">
    <source>
        <dbReference type="Google" id="ProtNLM"/>
    </source>
</evidence>
<organism evidence="3 4">
    <name type="scientific">Hymenobacter armeniacus</name>
    <dbReference type="NCBI Taxonomy" id="2771358"/>
    <lineage>
        <taxon>Bacteria</taxon>
        <taxon>Pseudomonadati</taxon>
        <taxon>Bacteroidota</taxon>
        <taxon>Cytophagia</taxon>
        <taxon>Cytophagales</taxon>
        <taxon>Hymenobacteraceae</taxon>
        <taxon>Hymenobacter</taxon>
    </lineage>
</organism>
<feature type="compositionally biased region" description="Polar residues" evidence="2">
    <location>
        <begin position="265"/>
        <end position="277"/>
    </location>
</feature>
<gene>
    <name evidence="3" type="ORF">IC234_01785</name>
</gene>
<protein>
    <recommendedName>
        <fullName evidence="5">Tetratricopeptide repeat protein</fullName>
    </recommendedName>
</protein>
<evidence type="ECO:0000313" key="3">
    <source>
        <dbReference type="EMBL" id="MBD2720843.1"/>
    </source>
</evidence>
<keyword evidence="1" id="KW-0802">TPR repeat</keyword>
<dbReference type="InterPro" id="IPR019734">
    <property type="entry name" value="TPR_rpt"/>
</dbReference>
<evidence type="ECO:0000256" key="1">
    <source>
        <dbReference type="PROSITE-ProRule" id="PRU00339"/>
    </source>
</evidence>
<dbReference type="InterPro" id="IPR011990">
    <property type="entry name" value="TPR-like_helical_dom_sf"/>
</dbReference>
<dbReference type="EMBL" id="JACXAC010000001">
    <property type="protein sequence ID" value="MBD2720843.1"/>
    <property type="molecule type" value="Genomic_DNA"/>
</dbReference>
<keyword evidence="4" id="KW-1185">Reference proteome</keyword>
<feature type="compositionally biased region" description="Low complexity" evidence="2">
    <location>
        <begin position="228"/>
        <end position="249"/>
    </location>
</feature>
<feature type="repeat" description="TPR" evidence="1">
    <location>
        <begin position="98"/>
        <end position="131"/>
    </location>
</feature>
<sequence length="338" mass="35570">MKYVALVLLLIGGPGWALLTGVRDRNVAVRRGTVAYQRGAAARAAQAFAAALNANARAKPDPRLVLNLAHAQTRAGQLAPAASTYGRLLTATPPALSSVARQQLAVLAAQRGELAQAVGLLRQALLLDPRNESARYNYEVLTDYLARRPNSPQIAPPPAEPNQPKNKPDKSAPEKNGSAPNQSATKEGTDRKGEINDQQPSPAPPTSPPQSRAAPDGQPDNRRPSPAPGAAATGGRAPGSGPAAPLPTGEAPGQQRGLDRGAGSSAESGQGRSNRPGTETAAPADVQLQTQRERLQAMNLSPAQARQLLETLRAQEQQYLQQLARPAERKPDPNKPTW</sequence>
<dbReference type="RefSeq" id="WP_190922119.1">
    <property type="nucleotide sequence ID" value="NZ_JACXAC010000001.1"/>
</dbReference>
<accession>A0ABR8JPZ5</accession>
<proteinExistence type="predicted"/>
<dbReference type="Gene3D" id="1.25.40.10">
    <property type="entry name" value="Tetratricopeptide repeat domain"/>
    <property type="match status" value="1"/>
</dbReference>
<feature type="region of interest" description="Disordered" evidence="2">
    <location>
        <begin position="148"/>
        <end position="302"/>
    </location>
</feature>
<evidence type="ECO:0000256" key="2">
    <source>
        <dbReference type="SAM" id="MobiDB-lite"/>
    </source>
</evidence>
<dbReference type="SUPFAM" id="SSF48452">
    <property type="entry name" value="TPR-like"/>
    <property type="match status" value="1"/>
</dbReference>
<reference evidence="3 4" key="1">
    <citation type="submission" date="2020-09" db="EMBL/GenBank/DDBJ databases">
        <authorList>
            <person name="Kim M.K."/>
        </authorList>
    </citation>
    <scope>NUCLEOTIDE SEQUENCE [LARGE SCALE GENOMIC DNA]</scope>
    <source>
        <strain evidence="3 4">BT189</strain>
    </source>
</reference>
<comment type="caution">
    <text evidence="3">The sequence shown here is derived from an EMBL/GenBank/DDBJ whole genome shotgun (WGS) entry which is preliminary data.</text>
</comment>